<dbReference type="EMBL" id="VJOY01000006">
    <property type="protein sequence ID" value="TRX75001.1"/>
    <property type="molecule type" value="Genomic_DNA"/>
</dbReference>
<organism evidence="2 3">
    <name type="scientific">Pseudomonas mangiferae</name>
    <dbReference type="NCBI Taxonomy" id="2593654"/>
    <lineage>
        <taxon>Bacteria</taxon>
        <taxon>Pseudomonadati</taxon>
        <taxon>Pseudomonadota</taxon>
        <taxon>Gammaproteobacteria</taxon>
        <taxon>Pseudomonadales</taxon>
        <taxon>Pseudomonadaceae</taxon>
        <taxon>Pseudomonas</taxon>
    </lineage>
</organism>
<evidence type="ECO:0000313" key="3">
    <source>
        <dbReference type="Proteomes" id="UP000315235"/>
    </source>
</evidence>
<keyword evidence="1" id="KW-0732">Signal</keyword>
<dbReference type="PROSITE" id="PS51318">
    <property type="entry name" value="TAT"/>
    <property type="match status" value="1"/>
</dbReference>
<dbReference type="OrthoDB" id="118775at2"/>
<dbReference type="InterPro" id="IPR006311">
    <property type="entry name" value="TAT_signal"/>
</dbReference>
<dbReference type="NCBIfam" id="TIGR01409">
    <property type="entry name" value="TAT_signal_seq"/>
    <property type="match status" value="1"/>
</dbReference>
<reference evidence="2 3" key="1">
    <citation type="submission" date="2019-07" db="EMBL/GenBank/DDBJ databases">
        <title>Pseudomonas mangiferae sp. nov., isolated from bark of mango tree in Thailand.</title>
        <authorList>
            <person name="Srisuk N."/>
            <person name="Anurat P."/>
        </authorList>
    </citation>
    <scope>NUCLEOTIDE SEQUENCE [LARGE SCALE GENOMIC DNA]</scope>
    <source>
        <strain evidence="2 3">DMKU_BBB3-04</strain>
    </source>
</reference>
<name>A0A553GZS4_9PSED</name>
<dbReference type="Proteomes" id="UP000315235">
    <property type="component" value="Unassembled WGS sequence"/>
</dbReference>
<dbReference type="RefSeq" id="WP_143488303.1">
    <property type="nucleotide sequence ID" value="NZ_VJOY01000006.1"/>
</dbReference>
<sequence length="538" mass="60752">MAVSRRGFMAGLALTGAAIPAAVYTPRQLIRVDEPVTPGEASVDLPDTEGIRLADKLRGLWDVRFFGRDAGLAGLPPEGAELLLDVAPRGRGLTGCLGLGETLRGPGEAEFRVLGNLSGSTAAEVRWQLFGRGEPGAMPSHECLAVLDEVWDLQGEAGSATLSGRLRRLDVPLSAPEADCRFVAHKRPFPVARERIGLSPALLDWLVSPQHRLFHQLWHATRDKWHRLPENKREALRGIGWQPGPRGEERDARGPIKHRNGSGVDFFFMHRHMLMKARSLQPLPSWTRLPLPVQPLEYDRLAFARYFDNQDGFSVPPAWVATDDDDLSEWLHDIKSAETYHSNFQVWESRYRDPQYLATLTLGAFGSEMELGMHDWLHMRWASVTRDPSNDMPVMGDRDPVDFAPRWFRPENDFLGDPFSSHVNPVFWHFHGWIDDRLDDWFRAHQRYHPGELVPLEVNGVPWFAPGRWVEVSDPWLGASTHGCGDAGAVPGPSMESDVETMKLALRITFSGDSDVPDLLRRTPRRPWYARHLRLSRR</sequence>
<evidence type="ECO:0000256" key="1">
    <source>
        <dbReference type="ARBA" id="ARBA00022729"/>
    </source>
</evidence>
<dbReference type="SUPFAM" id="SSF48056">
    <property type="entry name" value="Di-copper centre-containing domain"/>
    <property type="match status" value="1"/>
</dbReference>
<evidence type="ECO:0000313" key="2">
    <source>
        <dbReference type="EMBL" id="TRX75001.1"/>
    </source>
</evidence>
<proteinExistence type="predicted"/>
<dbReference type="AlphaFoldDB" id="A0A553GZS4"/>
<dbReference type="InterPro" id="IPR008922">
    <property type="entry name" value="Di-copper_centre_dom_sf"/>
</dbReference>
<comment type="caution">
    <text evidence="2">The sequence shown here is derived from an EMBL/GenBank/DDBJ whole genome shotgun (WGS) entry which is preliminary data.</text>
</comment>
<gene>
    <name evidence="2" type="ORF">FM069_10790</name>
</gene>
<dbReference type="InterPro" id="IPR019546">
    <property type="entry name" value="TAT_signal_bac_arc"/>
</dbReference>
<keyword evidence="3" id="KW-1185">Reference proteome</keyword>
<protein>
    <submittedName>
        <fullName evidence="2">Twin-arginine translocation signal domain-containing protein</fullName>
    </submittedName>
</protein>
<accession>A0A553GZS4</accession>